<evidence type="ECO:0000256" key="2">
    <source>
        <dbReference type="ARBA" id="ARBA00022763"/>
    </source>
</evidence>
<dbReference type="Gene3D" id="1.10.150.20">
    <property type="entry name" value="5' to 3' exonuclease, C-terminal subdomain"/>
    <property type="match status" value="1"/>
</dbReference>
<dbReference type="InterPro" id="IPR004791">
    <property type="entry name" value="UvrC"/>
</dbReference>
<dbReference type="GO" id="GO:0009380">
    <property type="term" value="C:excinuclease repair complex"/>
    <property type="evidence" value="ECO:0007669"/>
    <property type="project" value="InterPro"/>
</dbReference>
<keyword evidence="5 6" id="KW-0234">DNA repair</keyword>
<keyword evidence="4 6" id="KW-0267">Excision nuclease</keyword>
<dbReference type="InterPro" id="IPR001943">
    <property type="entry name" value="UVR_dom"/>
</dbReference>
<comment type="caution">
    <text evidence="10">The sequence shown here is derived from an EMBL/GenBank/DDBJ whole genome shotgun (WGS) entry which is preliminary data.</text>
</comment>
<keyword evidence="1 6" id="KW-0963">Cytoplasm</keyword>
<dbReference type="PANTHER" id="PTHR30562:SF1">
    <property type="entry name" value="UVRABC SYSTEM PROTEIN C"/>
    <property type="match status" value="1"/>
</dbReference>
<dbReference type="GO" id="GO:0006289">
    <property type="term" value="P:nucleotide-excision repair"/>
    <property type="evidence" value="ECO:0007669"/>
    <property type="project" value="UniProtKB-UniRule"/>
</dbReference>
<evidence type="ECO:0000256" key="6">
    <source>
        <dbReference type="HAMAP-Rule" id="MF_00203"/>
    </source>
</evidence>
<dbReference type="Pfam" id="PF02151">
    <property type="entry name" value="UVR"/>
    <property type="match status" value="1"/>
</dbReference>
<sequence length="634" mass="72655">MTALTENTPLLKQPERLETRLKEIPPEPGVYFMRSGNGDILYIGKSKKLRSRVRSYFRDSQKLSDRIAMMVRQVTEIEFIVTDTEAEALALEANLIKKHQPYYNVMLKDDKKYPYVCITWSEDYPRIFITRKRRATKKRDRYYGPYVDTSLLRYTLHTIKGVFPLRQRRKPLFKDRPCLNYDIGKCPGVCQSLVTPEDYKQIVNKVAMVFQGRTDELINTLQSQMEKAGERLDFEKAAQYRDRIKALYSLNADQKVSLPDDTVSRDAIALAADDKHCCIQLFQIRAGKLVGRLGFFADAGFGTPGAILQKVLEEHYSTVEAVEIPTEILVQHELPEGEILTQWLTKEKAKKVTLVNPQRQIKAELIEMVERNANYELERTQRVSDRNNTALQDLAAILDLPEVPKRIEGYDISHIQGSNAVASQVVFVDGVPAKQHYRHYKIKNPDVQIGHSDDFASMAEVIGRRFRRYKNPLLQSLSNEEMGVEKSHDFPDLVMIDGGKGQLSAVVKALQEMNLLDAVKVVSLAKKREEIFLPGESKPLDTDPEQPGVQLLRGVRDESHRFAVSFHRQQRLKSSRRSRLEEIPGLGFHRQKQLLAHFHSIDYIREADVQKLTEVSGIGEALAGEIYNYFHPNN</sequence>
<dbReference type="RefSeq" id="WP_229641719.1">
    <property type="nucleotide sequence ID" value="NZ_JADWDC010000048.1"/>
</dbReference>
<gene>
    <name evidence="6 10" type="primary">uvrC</name>
    <name evidence="10" type="ORF">I4641_16720</name>
</gene>
<evidence type="ECO:0000259" key="8">
    <source>
        <dbReference type="PROSITE" id="PS50164"/>
    </source>
</evidence>
<feature type="domain" description="GIY-YIG" evidence="8">
    <location>
        <begin position="26"/>
        <end position="105"/>
    </location>
</feature>
<dbReference type="InterPro" id="IPR003583">
    <property type="entry name" value="Hlx-hairpin-Hlx_DNA-bd_motif"/>
</dbReference>
<dbReference type="InterPro" id="IPR041663">
    <property type="entry name" value="DisA/LigA_HHH"/>
</dbReference>
<name>A0A964FJD9_9CYAN</name>
<dbReference type="GO" id="GO:0003677">
    <property type="term" value="F:DNA binding"/>
    <property type="evidence" value="ECO:0007669"/>
    <property type="project" value="UniProtKB-UniRule"/>
</dbReference>
<dbReference type="Gene3D" id="4.10.860.10">
    <property type="entry name" value="UVR domain"/>
    <property type="match status" value="1"/>
</dbReference>
<comment type="similarity">
    <text evidence="6">Belongs to the UvrC family.</text>
</comment>
<dbReference type="Pfam" id="PF01541">
    <property type="entry name" value="GIY-YIG"/>
    <property type="match status" value="1"/>
</dbReference>
<dbReference type="GO" id="GO:0009432">
    <property type="term" value="P:SOS response"/>
    <property type="evidence" value="ECO:0007669"/>
    <property type="project" value="UniProtKB-UniRule"/>
</dbReference>
<proteinExistence type="inferred from homology"/>
<evidence type="ECO:0000313" key="11">
    <source>
        <dbReference type="Proteomes" id="UP000729733"/>
    </source>
</evidence>
<dbReference type="SUPFAM" id="SSF82771">
    <property type="entry name" value="GIY-YIG endonuclease"/>
    <property type="match status" value="1"/>
</dbReference>
<dbReference type="Pfam" id="PF08459">
    <property type="entry name" value="UvrC_RNaseH_dom"/>
    <property type="match status" value="1"/>
</dbReference>
<dbReference type="Pfam" id="PF12826">
    <property type="entry name" value="HHH_2"/>
    <property type="match status" value="1"/>
</dbReference>
<keyword evidence="6" id="KW-0742">SOS response</keyword>
<comment type="subcellular location">
    <subcellularLocation>
        <location evidence="6">Cytoplasm</location>
    </subcellularLocation>
</comment>
<dbReference type="Gene3D" id="3.30.420.340">
    <property type="entry name" value="UvrC, RNAse H endonuclease domain"/>
    <property type="match status" value="1"/>
</dbReference>
<dbReference type="PANTHER" id="PTHR30562">
    <property type="entry name" value="UVRC/OXIDOREDUCTASE"/>
    <property type="match status" value="1"/>
</dbReference>
<dbReference type="SUPFAM" id="SSF47781">
    <property type="entry name" value="RuvA domain 2-like"/>
    <property type="match status" value="1"/>
</dbReference>
<evidence type="ECO:0000256" key="1">
    <source>
        <dbReference type="ARBA" id="ARBA00022490"/>
    </source>
</evidence>
<dbReference type="InterPro" id="IPR047296">
    <property type="entry name" value="GIY-YIG_UvrC_Cho"/>
</dbReference>
<reference evidence="10" key="1">
    <citation type="journal article" date="2021" name="Antonie Van Leeuwenhoek">
        <title>Draft genome and description of Waterburya agarophytonicola gen. nov. sp. nov. (Pleurocapsales, Cyanobacteria): a seaweed symbiont.</title>
        <authorList>
            <person name="Bonthond G."/>
            <person name="Shalygin S."/>
            <person name="Bayer T."/>
            <person name="Weinberger F."/>
        </authorList>
    </citation>
    <scope>NUCLEOTIDE SEQUENCE</scope>
    <source>
        <strain evidence="10">KI4</strain>
    </source>
</reference>
<dbReference type="InterPro" id="IPR001162">
    <property type="entry name" value="UvrC_RNase_H_dom"/>
</dbReference>
<evidence type="ECO:0000256" key="3">
    <source>
        <dbReference type="ARBA" id="ARBA00022769"/>
    </source>
</evidence>
<dbReference type="PROSITE" id="PS50165">
    <property type="entry name" value="UVRC"/>
    <property type="match status" value="1"/>
</dbReference>
<evidence type="ECO:0000259" key="9">
    <source>
        <dbReference type="PROSITE" id="PS50165"/>
    </source>
</evidence>
<organism evidence="10 11">
    <name type="scientific">Waterburya agarophytonicola KI4</name>
    <dbReference type="NCBI Taxonomy" id="2874699"/>
    <lineage>
        <taxon>Bacteria</taxon>
        <taxon>Bacillati</taxon>
        <taxon>Cyanobacteriota</taxon>
        <taxon>Cyanophyceae</taxon>
        <taxon>Pleurocapsales</taxon>
        <taxon>Hyellaceae</taxon>
        <taxon>Waterburya</taxon>
        <taxon>Waterburya agarophytonicola</taxon>
    </lineage>
</organism>
<dbReference type="InterPro" id="IPR000305">
    <property type="entry name" value="GIY-YIG_endonuc"/>
</dbReference>
<dbReference type="CDD" id="cd10434">
    <property type="entry name" value="GIY-YIG_UvrC_Cho"/>
    <property type="match status" value="1"/>
</dbReference>
<dbReference type="InterPro" id="IPR010994">
    <property type="entry name" value="RuvA_2-like"/>
</dbReference>
<comment type="subunit">
    <text evidence="6">Interacts with UvrB in an incision complex.</text>
</comment>
<dbReference type="Pfam" id="PF22920">
    <property type="entry name" value="UvrC_RNaseH"/>
    <property type="match status" value="1"/>
</dbReference>
<dbReference type="PROSITE" id="PS50151">
    <property type="entry name" value="UVR"/>
    <property type="match status" value="1"/>
</dbReference>
<dbReference type="NCBIfam" id="TIGR00194">
    <property type="entry name" value="uvrC"/>
    <property type="match status" value="1"/>
</dbReference>
<dbReference type="HAMAP" id="MF_00203">
    <property type="entry name" value="UvrC"/>
    <property type="match status" value="1"/>
</dbReference>
<dbReference type="FunFam" id="3.40.1440.10:FF:000001">
    <property type="entry name" value="UvrABC system protein C"/>
    <property type="match status" value="1"/>
</dbReference>
<dbReference type="SMART" id="SM00465">
    <property type="entry name" value="GIYc"/>
    <property type="match status" value="1"/>
</dbReference>
<dbReference type="GO" id="GO:0009381">
    <property type="term" value="F:excinuclease ABC activity"/>
    <property type="evidence" value="ECO:0007669"/>
    <property type="project" value="UniProtKB-UniRule"/>
</dbReference>
<dbReference type="SMART" id="SM00278">
    <property type="entry name" value="HhH1"/>
    <property type="match status" value="2"/>
</dbReference>
<dbReference type="Proteomes" id="UP000729733">
    <property type="component" value="Unassembled WGS sequence"/>
</dbReference>
<dbReference type="InterPro" id="IPR035901">
    <property type="entry name" value="GIY-YIG_endonuc_sf"/>
</dbReference>
<keyword evidence="2 6" id="KW-0227">DNA damage</keyword>
<dbReference type="SUPFAM" id="SSF46600">
    <property type="entry name" value="C-terminal UvrC-binding domain of UvrB"/>
    <property type="match status" value="1"/>
</dbReference>
<protein>
    <recommendedName>
        <fullName evidence="6">UvrABC system protein C</fullName>
        <shortName evidence="6">Protein UvrC</shortName>
    </recommendedName>
    <alternativeName>
        <fullName evidence="6">Excinuclease ABC subunit C</fullName>
    </alternativeName>
</protein>
<keyword evidence="11" id="KW-1185">Reference proteome</keyword>
<evidence type="ECO:0000256" key="5">
    <source>
        <dbReference type="ARBA" id="ARBA00023204"/>
    </source>
</evidence>
<dbReference type="Gene3D" id="3.40.1440.10">
    <property type="entry name" value="GIY-YIG endonuclease"/>
    <property type="match status" value="1"/>
</dbReference>
<dbReference type="GO" id="GO:0005737">
    <property type="term" value="C:cytoplasm"/>
    <property type="evidence" value="ECO:0007669"/>
    <property type="project" value="UniProtKB-SubCell"/>
</dbReference>
<keyword evidence="3 6" id="KW-0228">DNA excision</keyword>
<feature type="domain" description="UvrC family homology region profile" evidence="9">
    <location>
        <begin position="268"/>
        <end position="510"/>
    </location>
</feature>
<comment type="function">
    <text evidence="6">The UvrABC repair system catalyzes the recognition and processing of DNA lesions. UvrC both incises the 5' and 3' sides of the lesion. The N-terminal half is responsible for the 3' incision and the C-terminal half is responsible for the 5' incision.</text>
</comment>
<dbReference type="InterPro" id="IPR038476">
    <property type="entry name" value="UvrC_RNase_H_dom_sf"/>
</dbReference>
<dbReference type="InterPro" id="IPR036876">
    <property type="entry name" value="UVR_dom_sf"/>
</dbReference>
<evidence type="ECO:0000313" key="10">
    <source>
        <dbReference type="EMBL" id="MCC0178618.1"/>
    </source>
</evidence>
<feature type="domain" description="UVR" evidence="7">
    <location>
        <begin position="215"/>
        <end position="250"/>
    </location>
</feature>
<dbReference type="PROSITE" id="PS50164">
    <property type="entry name" value="GIY_YIG"/>
    <property type="match status" value="1"/>
</dbReference>
<dbReference type="AlphaFoldDB" id="A0A964FJD9"/>
<evidence type="ECO:0000259" key="7">
    <source>
        <dbReference type="PROSITE" id="PS50151"/>
    </source>
</evidence>
<dbReference type="NCBIfam" id="NF001824">
    <property type="entry name" value="PRK00558.1-5"/>
    <property type="match status" value="1"/>
</dbReference>
<dbReference type="InterPro" id="IPR050066">
    <property type="entry name" value="UvrABC_protein_C"/>
</dbReference>
<dbReference type="EMBL" id="JADWDC010000048">
    <property type="protein sequence ID" value="MCC0178618.1"/>
    <property type="molecule type" value="Genomic_DNA"/>
</dbReference>
<evidence type="ECO:0000256" key="4">
    <source>
        <dbReference type="ARBA" id="ARBA00022881"/>
    </source>
</evidence>
<accession>A0A964FJD9</accession>